<organism evidence="9 10">
    <name type="scientific">Eiseniibacteriota bacterium</name>
    <dbReference type="NCBI Taxonomy" id="2212470"/>
    <lineage>
        <taxon>Bacteria</taxon>
        <taxon>Candidatus Eiseniibacteriota</taxon>
    </lineage>
</organism>
<reference evidence="9 10" key="1">
    <citation type="submission" date="2020-04" db="EMBL/GenBank/DDBJ databases">
        <title>Metagenomic profiling of ammonia- and methane-oxidizing microorganisms in a Dutch drinking water treatment plant.</title>
        <authorList>
            <person name="Poghosyan L."/>
            <person name="Leucker S."/>
        </authorList>
    </citation>
    <scope>NUCLEOTIDE SEQUENCE [LARGE SCALE GENOMIC DNA]</scope>
    <source>
        <strain evidence="9">S-RSF-IL-03</strain>
    </source>
</reference>
<comment type="subcellular location">
    <subcellularLocation>
        <location evidence="1 8">Membrane</location>
        <topology evidence="1 8">Multi-pass membrane protein</topology>
    </subcellularLocation>
</comment>
<feature type="non-terminal residue" evidence="9">
    <location>
        <position position="1"/>
    </location>
</feature>
<evidence type="ECO:0000256" key="4">
    <source>
        <dbReference type="ARBA" id="ARBA00022741"/>
    </source>
</evidence>
<dbReference type="GO" id="GO:0005471">
    <property type="term" value="F:ATP:ADP antiporter activity"/>
    <property type="evidence" value="ECO:0007669"/>
    <property type="project" value="InterPro"/>
</dbReference>
<evidence type="ECO:0000313" key="9">
    <source>
        <dbReference type="EMBL" id="NOT33271.1"/>
    </source>
</evidence>
<keyword evidence="3 8" id="KW-0812">Transmembrane</keyword>
<evidence type="ECO:0000256" key="7">
    <source>
        <dbReference type="ARBA" id="ARBA00023136"/>
    </source>
</evidence>
<evidence type="ECO:0000256" key="3">
    <source>
        <dbReference type="ARBA" id="ARBA00022692"/>
    </source>
</evidence>
<evidence type="ECO:0000256" key="6">
    <source>
        <dbReference type="ARBA" id="ARBA00022989"/>
    </source>
</evidence>
<feature type="transmembrane region" description="Helical" evidence="8">
    <location>
        <begin position="90"/>
        <end position="109"/>
    </location>
</feature>
<comment type="caution">
    <text evidence="9">The sequence shown here is derived from an EMBL/GenBank/DDBJ whole genome shotgun (WGS) entry which is preliminary data.</text>
</comment>
<evidence type="ECO:0000256" key="8">
    <source>
        <dbReference type="RuleBase" id="RU363121"/>
    </source>
</evidence>
<evidence type="ECO:0000256" key="2">
    <source>
        <dbReference type="ARBA" id="ARBA00022448"/>
    </source>
</evidence>
<keyword evidence="4 8" id="KW-0547">Nucleotide-binding</keyword>
<keyword evidence="6 8" id="KW-1133">Transmembrane helix</keyword>
<feature type="transmembrane region" description="Helical" evidence="8">
    <location>
        <begin position="121"/>
        <end position="146"/>
    </location>
</feature>
<keyword evidence="5 8" id="KW-0067">ATP-binding</keyword>
<evidence type="ECO:0000256" key="5">
    <source>
        <dbReference type="ARBA" id="ARBA00022840"/>
    </source>
</evidence>
<sequence length="243" mass="26272">HRVARAAAAVAAGSTPDPATAPLGREGAFQLIARDRYLLLIALLMLVLNWVNTNGEYILSRSVAAEAERRLAFVTVADPRAFKEAFIGSFYADFFSWVNLVGMLAQLFLVSRVLKWFGVRVALFVLPFIALGGYGLLAFAPLLGLVKIAKIAENATDYSLQNTARQALFLTTSREAKYKAKAAIDSLFVRGGDLLSTALVFIGAQYALAPRAFAAINLVLVMAWLAIAIGIAREHRKRAAISG</sequence>
<evidence type="ECO:0000256" key="1">
    <source>
        <dbReference type="ARBA" id="ARBA00004141"/>
    </source>
</evidence>
<dbReference type="PANTHER" id="PTHR43596:SF1">
    <property type="entry name" value="ADP,ATP CARRIER PROTEIN"/>
    <property type="match status" value="1"/>
</dbReference>
<evidence type="ECO:0000313" key="10">
    <source>
        <dbReference type="Proteomes" id="UP000580839"/>
    </source>
</evidence>
<proteinExistence type="inferred from homology"/>
<gene>
    <name evidence="9" type="ORF">HOP12_03780</name>
</gene>
<dbReference type="Pfam" id="PF03219">
    <property type="entry name" value="TLC"/>
    <property type="match status" value="1"/>
</dbReference>
<dbReference type="InterPro" id="IPR004667">
    <property type="entry name" value="ADP_ATP_car_bac_type"/>
</dbReference>
<comment type="similarity">
    <text evidence="8">Belongs to the ADP/ATP translocase tlc family.</text>
</comment>
<protein>
    <recommendedName>
        <fullName evidence="8">ADP,ATP carrier protein</fullName>
    </recommendedName>
</protein>
<keyword evidence="7 8" id="KW-0472">Membrane</keyword>
<name>A0A849SFM5_UNCEI</name>
<dbReference type="GO" id="GO:0005524">
    <property type="term" value="F:ATP binding"/>
    <property type="evidence" value="ECO:0007669"/>
    <property type="project" value="UniProtKB-KW"/>
</dbReference>
<dbReference type="AlphaFoldDB" id="A0A849SFM5"/>
<keyword evidence="2 8" id="KW-0813">Transport</keyword>
<dbReference type="EMBL" id="JABFRW010000037">
    <property type="protein sequence ID" value="NOT33271.1"/>
    <property type="molecule type" value="Genomic_DNA"/>
</dbReference>
<dbReference type="GO" id="GO:0016020">
    <property type="term" value="C:membrane"/>
    <property type="evidence" value="ECO:0007669"/>
    <property type="project" value="UniProtKB-SubCell"/>
</dbReference>
<feature type="transmembrane region" description="Helical" evidence="8">
    <location>
        <begin position="212"/>
        <end position="232"/>
    </location>
</feature>
<accession>A0A849SFM5</accession>
<dbReference type="Proteomes" id="UP000580839">
    <property type="component" value="Unassembled WGS sequence"/>
</dbReference>
<comment type="caution">
    <text evidence="8">Lacks conserved residue(s) required for the propagation of feature annotation.</text>
</comment>
<dbReference type="PANTHER" id="PTHR43596">
    <property type="entry name" value="ADP,ATP CARRIER PROTEIN"/>
    <property type="match status" value="1"/>
</dbReference>
<feature type="transmembrane region" description="Helical" evidence="8">
    <location>
        <begin position="187"/>
        <end position="206"/>
    </location>
</feature>